<organism evidence="10 11">
    <name type="scientific">Nitzschia inconspicua</name>
    <dbReference type="NCBI Taxonomy" id="303405"/>
    <lineage>
        <taxon>Eukaryota</taxon>
        <taxon>Sar</taxon>
        <taxon>Stramenopiles</taxon>
        <taxon>Ochrophyta</taxon>
        <taxon>Bacillariophyta</taxon>
        <taxon>Bacillariophyceae</taxon>
        <taxon>Bacillariophycidae</taxon>
        <taxon>Bacillariales</taxon>
        <taxon>Bacillariaceae</taxon>
        <taxon>Nitzschia</taxon>
    </lineage>
</organism>
<keyword evidence="5" id="KW-0521">NADP</keyword>
<dbReference type="AlphaFoldDB" id="A0A9K3L3U7"/>
<dbReference type="EMBL" id="JAGRRH010000016">
    <property type="protein sequence ID" value="KAG7354276.1"/>
    <property type="molecule type" value="Genomic_DNA"/>
</dbReference>
<evidence type="ECO:0000256" key="6">
    <source>
        <dbReference type="ARBA" id="ARBA00022946"/>
    </source>
</evidence>
<sequence>MMTKRMSEVGTRRVRRNRPLTPRTSTMAILFLVATVGSLVSVTEAFSQSSSPSVTPKPSSPEKGVAIIAGATGYIGRSVVQESVRQGYHTVALVRDMQKVQSSDTFKKFFEGAEVIECDVSDPNQILETFQTVQQSSGRIDGIVSCLASRSGIKKEAYAIDYQATLNCLEAGIACNAGHFVLLSAICVRKPLLQFQHAKLKFEAALQSQTSIGWTSCRPTAYTKSLSGQLGRLQEGKPFLIFQDSTRANPIDESELATYLVDCITEPSRRNRIINLGGPDRPLTKIEQGEMLFRAIGKEPKYSRLPIWIFDVSIDLLQWLADVFRSEPLENAAELGRIGKYYAVEDMVETENQYGTITLQDYFNRIAVEGQEFDPYTSMTGILGLLKNKNDKPQNVPVEIPALQSQLSLIRNSTLANVGSSRSATEGVY</sequence>
<reference evidence="10" key="2">
    <citation type="submission" date="2021-04" db="EMBL/GenBank/DDBJ databases">
        <authorList>
            <person name="Podell S."/>
        </authorList>
    </citation>
    <scope>NUCLEOTIDE SEQUENCE</scope>
    <source>
        <strain evidence="10">Hildebrandi</strain>
    </source>
</reference>
<evidence type="ECO:0000313" key="10">
    <source>
        <dbReference type="EMBL" id="KAG7354276.1"/>
    </source>
</evidence>
<gene>
    <name evidence="10" type="ORF">IV203_003632</name>
</gene>
<dbReference type="InterPro" id="IPR044201">
    <property type="entry name" value="DVR-like"/>
</dbReference>
<comment type="pathway">
    <text evidence="2">Porphyrin-containing compound metabolism; chlorophyll biosynthesis.</text>
</comment>
<evidence type="ECO:0000256" key="5">
    <source>
        <dbReference type="ARBA" id="ARBA00022857"/>
    </source>
</evidence>
<evidence type="ECO:0000256" key="1">
    <source>
        <dbReference type="ARBA" id="ARBA00004229"/>
    </source>
</evidence>
<dbReference type="GO" id="GO:0016491">
    <property type="term" value="F:oxidoreductase activity"/>
    <property type="evidence" value="ECO:0007669"/>
    <property type="project" value="UniProtKB-KW"/>
</dbReference>
<evidence type="ECO:0000256" key="8">
    <source>
        <dbReference type="ARBA" id="ARBA00023171"/>
    </source>
</evidence>
<comment type="caution">
    <text evidence="10">The sequence shown here is derived from an EMBL/GenBank/DDBJ whole genome shotgun (WGS) entry which is preliminary data.</text>
</comment>
<dbReference type="Proteomes" id="UP000693970">
    <property type="component" value="Unassembled WGS sequence"/>
</dbReference>
<evidence type="ECO:0000313" key="11">
    <source>
        <dbReference type="Proteomes" id="UP000693970"/>
    </source>
</evidence>
<evidence type="ECO:0000256" key="4">
    <source>
        <dbReference type="ARBA" id="ARBA00022640"/>
    </source>
</evidence>
<accession>A0A9K3L3U7</accession>
<proteinExistence type="predicted"/>
<name>A0A9K3L3U7_9STRA</name>
<evidence type="ECO:0000259" key="9">
    <source>
        <dbReference type="Pfam" id="PF13460"/>
    </source>
</evidence>
<dbReference type="GO" id="GO:0015995">
    <property type="term" value="P:chlorophyll biosynthetic process"/>
    <property type="evidence" value="ECO:0007669"/>
    <property type="project" value="UniProtKB-KW"/>
</dbReference>
<dbReference type="InterPro" id="IPR016040">
    <property type="entry name" value="NAD(P)-bd_dom"/>
</dbReference>
<comment type="subcellular location">
    <subcellularLocation>
        <location evidence="1">Plastid</location>
        <location evidence="1">Chloroplast</location>
    </subcellularLocation>
</comment>
<dbReference type="PANTHER" id="PTHR47378">
    <property type="entry name" value="DIVINYL CHLOROPHYLLIDE A 8-VINYL-REDUCTASE, CHLOROPLASTIC"/>
    <property type="match status" value="1"/>
</dbReference>
<reference evidence="10" key="1">
    <citation type="journal article" date="2021" name="Sci. Rep.">
        <title>Diploid genomic architecture of Nitzschia inconspicua, an elite biomass production diatom.</title>
        <authorList>
            <person name="Oliver A."/>
            <person name="Podell S."/>
            <person name="Pinowska A."/>
            <person name="Traller J.C."/>
            <person name="Smith S.R."/>
            <person name="McClure R."/>
            <person name="Beliaev A."/>
            <person name="Bohutskyi P."/>
            <person name="Hill E.A."/>
            <person name="Rabines A."/>
            <person name="Zheng H."/>
            <person name="Allen L.Z."/>
            <person name="Kuo A."/>
            <person name="Grigoriev I.V."/>
            <person name="Allen A.E."/>
            <person name="Hazlebeck D."/>
            <person name="Allen E.E."/>
        </authorList>
    </citation>
    <scope>NUCLEOTIDE SEQUENCE</scope>
    <source>
        <strain evidence="10">Hildebrandi</strain>
    </source>
</reference>
<dbReference type="GO" id="GO:0009507">
    <property type="term" value="C:chloroplast"/>
    <property type="evidence" value="ECO:0007669"/>
    <property type="project" value="UniProtKB-SubCell"/>
</dbReference>
<evidence type="ECO:0000256" key="2">
    <source>
        <dbReference type="ARBA" id="ARBA00005173"/>
    </source>
</evidence>
<dbReference type="PANTHER" id="PTHR47378:SF1">
    <property type="entry name" value="DIVINYL CHLOROPHYLLIDE A 8-VINYL-REDUCTASE, CHLOROPLASTIC"/>
    <property type="match status" value="1"/>
</dbReference>
<dbReference type="Pfam" id="PF13460">
    <property type="entry name" value="NAD_binding_10"/>
    <property type="match status" value="1"/>
</dbReference>
<keyword evidence="8" id="KW-0149">Chlorophyll biosynthesis</keyword>
<feature type="domain" description="NAD(P)-binding" evidence="9">
    <location>
        <begin position="70"/>
        <end position="267"/>
    </location>
</feature>
<dbReference type="OrthoDB" id="419598at2759"/>
<evidence type="ECO:0000256" key="3">
    <source>
        <dbReference type="ARBA" id="ARBA00022528"/>
    </source>
</evidence>
<keyword evidence="4" id="KW-0934">Plastid</keyword>
<keyword evidence="3" id="KW-0150">Chloroplast</keyword>
<keyword evidence="11" id="KW-1185">Reference proteome</keyword>
<keyword evidence="6" id="KW-0809">Transit peptide</keyword>
<evidence type="ECO:0000256" key="7">
    <source>
        <dbReference type="ARBA" id="ARBA00023002"/>
    </source>
</evidence>
<dbReference type="CDD" id="cd05243">
    <property type="entry name" value="SDR_a5"/>
    <property type="match status" value="1"/>
</dbReference>
<protein>
    <submittedName>
        <fullName evidence="10">NmrA family protein</fullName>
    </submittedName>
</protein>
<keyword evidence="7" id="KW-0560">Oxidoreductase</keyword>